<comment type="caution">
    <text evidence="2">The sequence shown here is derived from an EMBL/GenBank/DDBJ whole genome shotgun (WGS) entry which is preliminary data.</text>
</comment>
<keyword evidence="3" id="KW-1185">Reference proteome</keyword>
<dbReference type="Gene3D" id="3.30.160.250">
    <property type="match status" value="1"/>
</dbReference>
<gene>
    <name evidence="2" type="ORF">FD01_GL001610</name>
</gene>
<dbReference type="SUPFAM" id="SSF143100">
    <property type="entry name" value="TTHA1013/TTHA0281-like"/>
    <property type="match status" value="1"/>
</dbReference>
<dbReference type="RefSeq" id="WP_056962359.1">
    <property type="nucleotide sequence ID" value="NZ_AZEU01000022.1"/>
</dbReference>
<dbReference type="EMBL" id="AZEU01000022">
    <property type="protein sequence ID" value="KRL53062.1"/>
    <property type="molecule type" value="Genomic_DNA"/>
</dbReference>
<dbReference type="Pfam" id="PF15919">
    <property type="entry name" value="HicB_lk_antitox"/>
    <property type="match status" value="1"/>
</dbReference>
<sequence length="95" mass="10640">MPSSALVYPVILSEFNDDGHYYTITSPNIPGMITQADTLSEAQTEAVDAIATMLDGTTYPLPQDSSSWILESNQQVHLITVDMDAWYHEKNEYLK</sequence>
<organism evidence="2 3">
    <name type="scientific">Lacticaseibacillus manihotivorans DSM 13343 = JCM 12514</name>
    <dbReference type="NCBI Taxonomy" id="1423769"/>
    <lineage>
        <taxon>Bacteria</taxon>
        <taxon>Bacillati</taxon>
        <taxon>Bacillota</taxon>
        <taxon>Bacilli</taxon>
        <taxon>Lactobacillales</taxon>
        <taxon>Lactobacillaceae</taxon>
        <taxon>Lacticaseibacillus</taxon>
    </lineage>
</organism>
<dbReference type="Proteomes" id="UP000051790">
    <property type="component" value="Unassembled WGS sequence"/>
</dbReference>
<evidence type="ECO:0000313" key="3">
    <source>
        <dbReference type="Proteomes" id="UP000051790"/>
    </source>
</evidence>
<protein>
    <recommendedName>
        <fullName evidence="1">HicB-like antitoxin of toxin-antitoxin system domain-containing protein</fullName>
    </recommendedName>
</protein>
<reference evidence="2 3" key="1">
    <citation type="journal article" date="2015" name="Genome Announc.">
        <title>Expanding the biotechnology potential of lactobacilli through comparative genomics of 213 strains and associated genera.</title>
        <authorList>
            <person name="Sun Z."/>
            <person name="Harris H.M."/>
            <person name="McCann A."/>
            <person name="Guo C."/>
            <person name="Argimon S."/>
            <person name="Zhang W."/>
            <person name="Yang X."/>
            <person name="Jeffery I.B."/>
            <person name="Cooney J.C."/>
            <person name="Kagawa T.F."/>
            <person name="Liu W."/>
            <person name="Song Y."/>
            <person name="Salvetti E."/>
            <person name="Wrobel A."/>
            <person name="Rasinkangas P."/>
            <person name="Parkhill J."/>
            <person name="Rea M.C."/>
            <person name="O'Sullivan O."/>
            <person name="Ritari J."/>
            <person name="Douillard F.P."/>
            <person name="Paul Ross R."/>
            <person name="Yang R."/>
            <person name="Briner A.E."/>
            <person name="Felis G.E."/>
            <person name="de Vos W.M."/>
            <person name="Barrangou R."/>
            <person name="Klaenhammer T.R."/>
            <person name="Caufield P.W."/>
            <person name="Cui Y."/>
            <person name="Zhang H."/>
            <person name="O'Toole P.W."/>
        </authorList>
    </citation>
    <scope>NUCLEOTIDE SEQUENCE [LARGE SCALE GENOMIC DNA]</scope>
    <source>
        <strain evidence="2 3">DSM 13343</strain>
    </source>
</reference>
<dbReference type="AlphaFoldDB" id="A0A0R1R7R3"/>
<evidence type="ECO:0000313" key="2">
    <source>
        <dbReference type="EMBL" id="KRL53062.1"/>
    </source>
</evidence>
<name>A0A0R1R7R3_9LACO</name>
<proteinExistence type="predicted"/>
<accession>A0A0R1R7R3</accession>
<dbReference type="OrthoDB" id="2321848at2"/>
<dbReference type="PATRIC" id="fig|1423769.4.peg.1723"/>
<feature type="domain" description="HicB-like antitoxin of toxin-antitoxin system" evidence="1">
    <location>
        <begin position="8"/>
        <end position="57"/>
    </location>
</feature>
<dbReference type="InterPro" id="IPR031807">
    <property type="entry name" value="HicB-like"/>
</dbReference>
<dbReference type="InterPro" id="IPR035069">
    <property type="entry name" value="TTHA1013/TTHA0281-like"/>
</dbReference>
<evidence type="ECO:0000259" key="1">
    <source>
        <dbReference type="Pfam" id="PF15919"/>
    </source>
</evidence>